<accession>A0A7S4H8F6</accession>
<organism evidence="13">
    <name type="scientific">Guillardia theta</name>
    <name type="common">Cryptophyte</name>
    <name type="synonym">Cryptomonas phi</name>
    <dbReference type="NCBI Taxonomy" id="55529"/>
    <lineage>
        <taxon>Eukaryota</taxon>
        <taxon>Cryptophyceae</taxon>
        <taxon>Pyrenomonadales</taxon>
        <taxon>Geminigeraceae</taxon>
        <taxon>Guillardia</taxon>
    </lineage>
</organism>
<feature type="chain" id="PRO_5030521317" description="Hflx-type G domain-containing protein" evidence="11">
    <location>
        <begin position="23"/>
        <end position="522"/>
    </location>
</feature>
<dbReference type="Pfam" id="PF16360">
    <property type="entry name" value="GTP-bdg_M"/>
    <property type="match status" value="1"/>
</dbReference>
<dbReference type="InterPro" id="IPR006073">
    <property type="entry name" value="GTP-bd"/>
</dbReference>
<dbReference type="InterPro" id="IPR016496">
    <property type="entry name" value="GTPase_HflX"/>
</dbReference>
<evidence type="ECO:0000256" key="8">
    <source>
        <dbReference type="PIRSR" id="PIRSR006809-1"/>
    </source>
</evidence>
<evidence type="ECO:0000256" key="1">
    <source>
        <dbReference type="ARBA" id="ARBA00004229"/>
    </source>
</evidence>
<keyword evidence="3" id="KW-0963">Cytoplasm</keyword>
<dbReference type="InterPro" id="IPR030394">
    <property type="entry name" value="G_HFLX_dom"/>
</dbReference>
<feature type="coiled-coil region" evidence="10">
    <location>
        <begin position="250"/>
        <end position="287"/>
    </location>
</feature>
<name>A0A7S4H8F6_GUITH</name>
<keyword evidence="11" id="KW-0732">Signal</keyword>
<keyword evidence="5 8" id="KW-0547">Nucleotide-binding</keyword>
<feature type="binding site" evidence="8">
    <location>
        <begin position="443"/>
        <end position="445"/>
    </location>
    <ligand>
        <name>GTP</name>
        <dbReference type="ChEBI" id="CHEBI:37565"/>
    </ligand>
</feature>
<evidence type="ECO:0000256" key="10">
    <source>
        <dbReference type="SAM" id="Coils"/>
    </source>
</evidence>
<evidence type="ECO:0000256" key="9">
    <source>
        <dbReference type="PIRSR" id="PIRSR006809-2"/>
    </source>
</evidence>
<evidence type="ECO:0000256" key="6">
    <source>
        <dbReference type="ARBA" id="ARBA00022842"/>
    </source>
</evidence>
<dbReference type="AlphaFoldDB" id="A0A7S4H8F6"/>
<feature type="binding site" evidence="9">
    <location>
        <position position="305"/>
    </location>
    <ligand>
        <name>Mg(2+)</name>
        <dbReference type="ChEBI" id="CHEBI:18420"/>
    </ligand>
</feature>
<dbReference type="FunFam" id="3.40.50.11060:FF:000001">
    <property type="entry name" value="GTPase HflX"/>
    <property type="match status" value="1"/>
</dbReference>
<feature type="binding site" evidence="8">
    <location>
        <begin position="324"/>
        <end position="328"/>
    </location>
    <ligand>
        <name>GTP</name>
        <dbReference type="ChEBI" id="CHEBI:37565"/>
    </ligand>
</feature>
<dbReference type="SUPFAM" id="SSF52540">
    <property type="entry name" value="P-loop containing nucleoside triphosphate hydrolases"/>
    <property type="match status" value="1"/>
</dbReference>
<feature type="binding site" evidence="8">
    <location>
        <begin position="298"/>
        <end position="305"/>
    </location>
    <ligand>
        <name>GTP</name>
        <dbReference type="ChEBI" id="CHEBI:37565"/>
    </ligand>
</feature>
<dbReference type="NCBIfam" id="TIGR00231">
    <property type="entry name" value="small_GTP"/>
    <property type="match status" value="1"/>
</dbReference>
<dbReference type="HAMAP" id="MF_00900">
    <property type="entry name" value="GTPase_HflX"/>
    <property type="match status" value="1"/>
</dbReference>
<evidence type="ECO:0000256" key="4">
    <source>
        <dbReference type="ARBA" id="ARBA00022723"/>
    </source>
</evidence>
<evidence type="ECO:0000256" key="7">
    <source>
        <dbReference type="ARBA" id="ARBA00023134"/>
    </source>
</evidence>
<dbReference type="PRINTS" id="PR00326">
    <property type="entry name" value="GTP1OBG"/>
</dbReference>
<dbReference type="Gene3D" id="3.40.50.300">
    <property type="entry name" value="P-loop containing nucleotide triphosphate hydrolases"/>
    <property type="match status" value="1"/>
</dbReference>
<feature type="signal peptide" evidence="11">
    <location>
        <begin position="1"/>
        <end position="22"/>
    </location>
</feature>
<feature type="binding site" evidence="8">
    <location>
        <begin position="412"/>
        <end position="415"/>
    </location>
    <ligand>
        <name>GTP</name>
        <dbReference type="ChEBI" id="CHEBI:37565"/>
    </ligand>
</feature>
<gene>
    <name evidence="13" type="ORF">GTHE00462_LOCUS285</name>
</gene>
<dbReference type="InterPro" id="IPR042108">
    <property type="entry name" value="GTPase_HflX_N_sf"/>
</dbReference>
<dbReference type="EMBL" id="HBKN01000347">
    <property type="protein sequence ID" value="CAE2190974.1"/>
    <property type="molecule type" value="Transcribed_RNA"/>
</dbReference>
<sequence>MPGMISFALLWSMVMSVGHVHAFTLIPGPHCLSKRCADLPLGQIGRSKIPFQRPRGRWSDGPKRFSSLNMNLFGSETITTKKGDRAYIVGADIKRNRYKTLESSWEVDDSLDELQRLCETAGLVVLGREFQSMQNPSPSTFIGAGKVEALAKTVKTLEIDVVVFDDELSPAQGRNIQTILGEDVRVLDRTMLILQIFAQRARTREAKLQVQAAQMKYMMPRLQYFMTEGAGMEARGGGGGGGKNLKGMGESQIEADKRLFRKQLQNVEKEMEEVKQQREVYRTKRRERDNLPIIAIVGYTNAGKSTMLNKLCGSEEVYADDLLFATLDPTTRKLRLPGGKEVLVSDTVGFIQKLPTKLVSSFRATLEEIEDASLILHVVDAASPLAQQQIWSVQNIIEELMLEDTPQILVLNKMDACDKEKIESPAWLRIHERVIPECTVATSAKSGDGLAELLDIVEEALLQLSVMIECLLPYSASDLLAEIHKVGTIIQEDFQESGTRVVAYVPPSLRNKLEKYSTTGTR</sequence>
<dbReference type="Pfam" id="PF13167">
    <property type="entry name" value="GTP-bdg_N"/>
    <property type="match status" value="1"/>
</dbReference>
<evidence type="ECO:0000256" key="2">
    <source>
        <dbReference type="ARBA" id="ARBA00004496"/>
    </source>
</evidence>
<evidence type="ECO:0000313" key="13">
    <source>
        <dbReference type="EMBL" id="CAE2190974.1"/>
    </source>
</evidence>
<reference evidence="13" key="1">
    <citation type="submission" date="2021-01" db="EMBL/GenBank/DDBJ databases">
        <authorList>
            <person name="Corre E."/>
            <person name="Pelletier E."/>
            <person name="Niang G."/>
            <person name="Scheremetjew M."/>
            <person name="Finn R."/>
            <person name="Kale V."/>
            <person name="Holt S."/>
            <person name="Cochrane G."/>
            <person name="Meng A."/>
            <person name="Brown T."/>
            <person name="Cohen L."/>
        </authorList>
    </citation>
    <scope>NUCLEOTIDE SEQUENCE</scope>
    <source>
        <strain evidence="13">CCMP 2712</strain>
    </source>
</reference>
<evidence type="ECO:0000256" key="3">
    <source>
        <dbReference type="ARBA" id="ARBA00022490"/>
    </source>
</evidence>
<dbReference type="GO" id="GO:0009507">
    <property type="term" value="C:chloroplast"/>
    <property type="evidence" value="ECO:0007669"/>
    <property type="project" value="UniProtKB-SubCell"/>
</dbReference>
<dbReference type="InterPro" id="IPR025121">
    <property type="entry name" value="GTPase_HflX_N"/>
</dbReference>
<dbReference type="Pfam" id="PF01926">
    <property type="entry name" value="MMR_HSR1"/>
    <property type="match status" value="1"/>
</dbReference>
<dbReference type="GO" id="GO:0046872">
    <property type="term" value="F:metal ion binding"/>
    <property type="evidence" value="ECO:0007669"/>
    <property type="project" value="UniProtKB-KW"/>
</dbReference>
<dbReference type="PIRSF" id="PIRSF006809">
    <property type="entry name" value="GTP-binding_hflX_prd"/>
    <property type="match status" value="1"/>
</dbReference>
<dbReference type="Gene3D" id="6.10.250.2860">
    <property type="match status" value="1"/>
</dbReference>
<dbReference type="GO" id="GO:0005525">
    <property type="term" value="F:GTP binding"/>
    <property type="evidence" value="ECO:0007669"/>
    <property type="project" value="UniProtKB-KW"/>
</dbReference>
<dbReference type="InterPro" id="IPR027417">
    <property type="entry name" value="P-loop_NTPase"/>
</dbReference>
<dbReference type="NCBIfam" id="TIGR03156">
    <property type="entry name" value="GTP_HflX"/>
    <property type="match status" value="1"/>
</dbReference>
<feature type="binding site" evidence="9">
    <location>
        <position position="326"/>
    </location>
    <ligand>
        <name>Mg(2+)</name>
        <dbReference type="ChEBI" id="CHEBI:18420"/>
    </ligand>
</feature>
<evidence type="ECO:0000256" key="11">
    <source>
        <dbReference type="SAM" id="SignalP"/>
    </source>
</evidence>
<dbReference type="PANTHER" id="PTHR10229:SF0">
    <property type="entry name" value="GTP-BINDING PROTEIN 6-RELATED"/>
    <property type="match status" value="1"/>
</dbReference>
<dbReference type="CDD" id="cd01878">
    <property type="entry name" value="HflX"/>
    <property type="match status" value="1"/>
</dbReference>
<keyword evidence="6 9" id="KW-0460">Magnesium</keyword>
<dbReference type="GO" id="GO:0043022">
    <property type="term" value="F:ribosome binding"/>
    <property type="evidence" value="ECO:0007669"/>
    <property type="project" value="TreeGrafter"/>
</dbReference>
<protein>
    <recommendedName>
        <fullName evidence="12">Hflx-type G domain-containing protein</fullName>
    </recommendedName>
</protein>
<comment type="subcellular location">
    <subcellularLocation>
        <location evidence="2">Cytoplasm</location>
    </subcellularLocation>
    <subcellularLocation>
        <location evidence="1">Plastid</location>
        <location evidence="1">Chloroplast</location>
    </subcellularLocation>
</comment>
<dbReference type="Gene3D" id="3.40.50.11060">
    <property type="entry name" value="GTPase HflX, N-terminal domain"/>
    <property type="match status" value="1"/>
</dbReference>
<feature type="binding site" evidence="8">
    <location>
        <begin position="346"/>
        <end position="349"/>
    </location>
    <ligand>
        <name>GTP</name>
        <dbReference type="ChEBI" id="CHEBI:37565"/>
    </ligand>
</feature>
<feature type="domain" description="Hflx-type G" evidence="12">
    <location>
        <begin position="292"/>
        <end position="465"/>
    </location>
</feature>
<keyword evidence="10" id="KW-0175">Coiled coil</keyword>
<evidence type="ECO:0000259" key="12">
    <source>
        <dbReference type="PROSITE" id="PS51705"/>
    </source>
</evidence>
<evidence type="ECO:0000256" key="5">
    <source>
        <dbReference type="ARBA" id="ARBA00022741"/>
    </source>
</evidence>
<keyword evidence="4 9" id="KW-0479">Metal-binding</keyword>
<dbReference type="InterPro" id="IPR005225">
    <property type="entry name" value="Small_GTP-bd"/>
</dbReference>
<comment type="cofactor">
    <cofactor evidence="9">
        <name>Mg(2+)</name>
        <dbReference type="ChEBI" id="CHEBI:18420"/>
    </cofactor>
</comment>
<keyword evidence="7 8" id="KW-0342">GTP-binding</keyword>
<dbReference type="PANTHER" id="PTHR10229">
    <property type="entry name" value="GTP-BINDING PROTEIN HFLX"/>
    <property type="match status" value="1"/>
</dbReference>
<dbReference type="PROSITE" id="PS51705">
    <property type="entry name" value="G_HFLX"/>
    <property type="match status" value="1"/>
</dbReference>
<dbReference type="InterPro" id="IPR032305">
    <property type="entry name" value="GTP-bd_M"/>
</dbReference>
<proteinExistence type="inferred from homology"/>